<dbReference type="PANTHER" id="PTHR35868">
    <property type="entry name" value="DUF2804 DOMAIN-CONTAINING PROTEIN-RELATED"/>
    <property type="match status" value="1"/>
</dbReference>
<accession>N6WYX2</accession>
<dbReference type="STRING" id="626887.J057_03465"/>
<proteinExistence type="predicted"/>
<evidence type="ECO:0000313" key="2">
    <source>
        <dbReference type="Proteomes" id="UP000013165"/>
    </source>
</evidence>
<organism evidence="1 2">
    <name type="scientific">Marinobacter nanhaiticus D15-8W</name>
    <dbReference type="NCBI Taxonomy" id="626887"/>
    <lineage>
        <taxon>Bacteria</taxon>
        <taxon>Pseudomonadati</taxon>
        <taxon>Pseudomonadota</taxon>
        <taxon>Gammaproteobacteria</taxon>
        <taxon>Pseudomonadales</taxon>
        <taxon>Marinobacteraceae</taxon>
        <taxon>Marinobacter</taxon>
    </lineage>
</organism>
<dbReference type="eggNOG" id="COG3250">
    <property type="taxonomic scope" value="Bacteria"/>
</dbReference>
<gene>
    <name evidence="1" type="ORF">J057_03465</name>
</gene>
<dbReference type="EMBL" id="APLQ01000010">
    <property type="protein sequence ID" value="ENO16731.1"/>
    <property type="molecule type" value="Genomic_DNA"/>
</dbReference>
<reference evidence="1 2" key="1">
    <citation type="journal article" date="2013" name="Genome Announc.">
        <title>Genome Sequence of the Polycyclic Aromatic Hydrocarbon-Degrading Bacterium Strain Marinobacter nanhaiticus D15-8WT.</title>
        <authorList>
            <person name="Cui Z."/>
            <person name="Gao W."/>
            <person name="Li Q."/>
            <person name="Xu G."/>
            <person name="Zheng L."/>
        </authorList>
    </citation>
    <scope>NUCLEOTIDE SEQUENCE [LARGE SCALE GENOMIC DNA]</scope>
    <source>
        <strain evidence="1 2">D15-8W</strain>
    </source>
</reference>
<protein>
    <submittedName>
        <fullName evidence="1">DUF2804 domain-containing protein</fullName>
    </submittedName>
</protein>
<dbReference type="HOGENOM" id="CLU_068418_1_0_6"/>
<dbReference type="OrthoDB" id="9134802at2"/>
<sequence>MELIDSKGQPHYGEFGQPITHINYRDFDLRSVMDRPRPKWLRHWAFNQFQFISVQGPDWLMGLAVVDLKLVSNAFIYIHDFGAGETHEKSWLNPLATNTHIDPFPEKGRCRFKRGETEILIEGEDDRRRVSVLDEDIRLDLQLSGDNQPLRLCSRAGYGGWVFTRKSAGLTVKGGLRWAGATYTIDRSLCGTVDWSCGFMRRETAWNWACIAGVTGDGQTVGLNLAAGVNETGVTENTLWIDGERIKLDLARFDFDRYNPESPWQVKTSDGHVDLEFQPEGGRRERINMLVLASNFRQFAGTFNGTVKDSGGKVIRIENMRGLMEDHFARW</sequence>
<dbReference type="PATRIC" id="fig|626887.3.peg.678"/>
<keyword evidence="2" id="KW-1185">Reference proteome</keyword>
<dbReference type="PANTHER" id="PTHR35868:SF4">
    <property type="entry name" value="DUF2804 DOMAIN-CONTAINING PROTEIN"/>
    <property type="match status" value="1"/>
</dbReference>
<dbReference type="Proteomes" id="UP000013165">
    <property type="component" value="Unassembled WGS sequence"/>
</dbReference>
<evidence type="ECO:0000313" key="1">
    <source>
        <dbReference type="EMBL" id="ENO16731.1"/>
    </source>
</evidence>
<comment type="caution">
    <text evidence="1">The sequence shown here is derived from an EMBL/GenBank/DDBJ whole genome shotgun (WGS) entry which is preliminary data.</text>
</comment>
<dbReference type="Pfam" id="PF10974">
    <property type="entry name" value="DUF2804"/>
    <property type="match status" value="1"/>
</dbReference>
<dbReference type="RefSeq" id="WP_004583241.1">
    <property type="nucleotide sequence ID" value="NZ_AP028878.1"/>
</dbReference>
<dbReference type="InterPro" id="IPR021243">
    <property type="entry name" value="DUF2804"/>
</dbReference>
<dbReference type="AlphaFoldDB" id="N6WYX2"/>
<name>N6WYX2_9GAMM</name>